<evidence type="ECO:0000256" key="6">
    <source>
        <dbReference type="ARBA" id="ARBA00023136"/>
    </source>
</evidence>
<feature type="transmembrane region" description="Helical" evidence="7">
    <location>
        <begin position="395"/>
        <end position="415"/>
    </location>
</feature>
<evidence type="ECO:0000256" key="4">
    <source>
        <dbReference type="ARBA" id="ARBA00022692"/>
    </source>
</evidence>
<feature type="domain" description="Major facilitator superfamily (MFS) profile" evidence="8">
    <location>
        <begin position="11"/>
        <end position="422"/>
    </location>
</feature>
<gene>
    <name evidence="9" type="ORF">FHS29_001820</name>
</gene>
<dbReference type="PANTHER" id="PTHR43045:SF1">
    <property type="entry name" value="SHIKIMATE TRANSPORTER"/>
    <property type="match status" value="1"/>
</dbReference>
<comment type="caution">
    <text evidence="9">The sequence shown here is derived from an EMBL/GenBank/DDBJ whole genome shotgun (WGS) entry which is preliminary data.</text>
</comment>
<dbReference type="InterPro" id="IPR011701">
    <property type="entry name" value="MFS"/>
</dbReference>
<reference evidence="9 10" key="1">
    <citation type="submission" date="2020-08" db="EMBL/GenBank/DDBJ databases">
        <title>Genomic Encyclopedia of Type Strains, Phase III (KMG-III): the genomes of soil and plant-associated and newly described type strains.</title>
        <authorList>
            <person name="Whitman W."/>
        </authorList>
    </citation>
    <scope>NUCLEOTIDE SEQUENCE [LARGE SCALE GENOMIC DNA]</scope>
    <source>
        <strain evidence="9 10">CECT 8640</strain>
    </source>
</reference>
<dbReference type="PANTHER" id="PTHR43045">
    <property type="entry name" value="SHIKIMATE TRANSPORTER"/>
    <property type="match status" value="1"/>
</dbReference>
<dbReference type="Proteomes" id="UP000547510">
    <property type="component" value="Unassembled WGS sequence"/>
</dbReference>
<feature type="transmembrane region" description="Helical" evidence="7">
    <location>
        <begin position="237"/>
        <end position="261"/>
    </location>
</feature>
<feature type="transmembrane region" description="Helical" evidence="7">
    <location>
        <begin position="303"/>
        <end position="322"/>
    </location>
</feature>
<dbReference type="InterPro" id="IPR020846">
    <property type="entry name" value="MFS_dom"/>
</dbReference>
<name>A0A841CE32_9PSEU</name>
<keyword evidence="2" id="KW-0813">Transport</keyword>
<evidence type="ECO:0000256" key="2">
    <source>
        <dbReference type="ARBA" id="ARBA00022448"/>
    </source>
</evidence>
<feature type="transmembrane region" description="Helical" evidence="7">
    <location>
        <begin position="12"/>
        <end position="37"/>
    </location>
</feature>
<evidence type="ECO:0000256" key="7">
    <source>
        <dbReference type="SAM" id="Phobius"/>
    </source>
</evidence>
<evidence type="ECO:0000259" key="8">
    <source>
        <dbReference type="PROSITE" id="PS50850"/>
    </source>
</evidence>
<keyword evidence="6 7" id="KW-0472">Membrane</keyword>
<dbReference type="CDD" id="cd17369">
    <property type="entry name" value="MFS_ShiA_like"/>
    <property type="match status" value="1"/>
</dbReference>
<dbReference type="GO" id="GO:0022857">
    <property type="term" value="F:transmembrane transporter activity"/>
    <property type="evidence" value="ECO:0007669"/>
    <property type="project" value="InterPro"/>
</dbReference>
<sequence>MANRTSGVRRVALASSAGNAVELYDFLLYGTATALVFDKLFFPTFDPRIGTLLAFATFGAGFLARPLGGVVIGHFGDRIGRRAMLVLTLTVTGVCTVLIGVLPTYDSIGIAAPVLLVVLRVVQGFFLGGEQGGATLMAVEHAPPGRTAWYGSWTFLGSPIGLVLANGAMAASTAVSGDAFLSWGWRLPFLFSLVLVGVGLYVRLSVEESPEFRAVRAEKGALPLPIVDVLRRSWGKVLLGAGVNLGFNMFIFVLATFVVSYGDKQLGVPRSTLLNAGLVGAAAQAVAILVFARLSDRVGRLPVMLGGAVFLGVFALPLFWLLETRSPVLVLVGMVIGFAGSAALFGPMPAYYAELFGTRVRYSGVSLSYQLGAVLGGGLSPLIAVWLLGLGQGSWPVSVYLIFGALVSAVSLLAIGETLRRQPSTGDSRSGAEPFAQ</sequence>
<feature type="transmembrane region" description="Helical" evidence="7">
    <location>
        <begin position="84"/>
        <end position="102"/>
    </location>
</feature>
<evidence type="ECO:0000313" key="9">
    <source>
        <dbReference type="EMBL" id="MBB5955250.1"/>
    </source>
</evidence>
<keyword evidence="4 7" id="KW-0812">Transmembrane</keyword>
<keyword evidence="10" id="KW-1185">Reference proteome</keyword>
<dbReference type="SUPFAM" id="SSF103473">
    <property type="entry name" value="MFS general substrate transporter"/>
    <property type="match status" value="1"/>
</dbReference>
<feature type="transmembrane region" description="Helical" evidence="7">
    <location>
        <begin position="183"/>
        <end position="204"/>
    </location>
</feature>
<feature type="transmembrane region" description="Helical" evidence="7">
    <location>
        <begin position="148"/>
        <end position="171"/>
    </location>
</feature>
<dbReference type="Pfam" id="PF07690">
    <property type="entry name" value="MFS_1"/>
    <property type="match status" value="1"/>
</dbReference>
<evidence type="ECO:0000313" key="10">
    <source>
        <dbReference type="Proteomes" id="UP000547510"/>
    </source>
</evidence>
<feature type="transmembrane region" description="Helical" evidence="7">
    <location>
        <begin position="328"/>
        <end position="346"/>
    </location>
</feature>
<feature type="transmembrane region" description="Helical" evidence="7">
    <location>
        <begin position="49"/>
        <end position="72"/>
    </location>
</feature>
<dbReference type="AlphaFoldDB" id="A0A841CE32"/>
<dbReference type="EMBL" id="JACHJN010000002">
    <property type="protein sequence ID" value="MBB5955250.1"/>
    <property type="molecule type" value="Genomic_DNA"/>
</dbReference>
<proteinExistence type="predicted"/>
<protein>
    <submittedName>
        <fullName evidence="9">MFS family permease</fullName>
    </submittedName>
</protein>
<dbReference type="InterPro" id="IPR036259">
    <property type="entry name" value="MFS_trans_sf"/>
</dbReference>
<feature type="transmembrane region" description="Helical" evidence="7">
    <location>
        <begin position="273"/>
        <end position="291"/>
    </location>
</feature>
<dbReference type="PROSITE" id="PS50850">
    <property type="entry name" value="MFS"/>
    <property type="match status" value="1"/>
</dbReference>
<evidence type="ECO:0000256" key="3">
    <source>
        <dbReference type="ARBA" id="ARBA00022475"/>
    </source>
</evidence>
<dbReference type="GO" id="GO:0005886">
    <property type="term" value="C:plasma membrane"/>
    <property type="evidence" value="ECO:0007669"/>
    <property type="project" value="UniProtKB-SubCell"/>
</dbReference>
<organism evidence="9 10">
    <name type="scientific">Saccharothrix tamanrassetensis</name>
    <dbReference type="NCBI Taxonomy" id="1051531"/>
    <lineage>
        <taxon>Bacteria</taxon>
        <taxon>Bacillati</taxon>
        <taxon>Actinomycetota</taxon>
        <taxon>Actinomycetes</taxon>
        <taxon>Pseudonocardiales</taxon>
        <taxon>Pseudonocardiaceae</taxon>
        <taxon>Saccharothrix</taxon>
    </lineage>
</organism>
<evidence type="ECO:0000256" key="1">
    <source>
        <dbReference type="ARBA" id="ARBA00004651"/>
    </source>
</evidence>
<dbReference type="Gene3D" id="1.20.1250.20">
    <property type="entry name" value="MFS general substrate transporter like domains"/>
    <property type="match status" value="2"/>
</dbReference>
<dbReference type="RefSeq" id="WP_184689934.1">
    <property type="nucleotide sequence ID" value="NZ_JACHJN010000002.1"/>
</dbReference>
<comment type="subcellular location">
    <subcellularLocation>
        <location evidence="1">Cell membrane</location>
        <topology evidence="1">Multi-pass membrane protein</topology>
    </subcellularLocation>
</comment>
<evidence type="ECO:0000256" key="5">
    <source>
        <dbReference type="ARBA" id="ARBA00022989"/>
    </source>
</evidence>
<keyword evidence="3" id="KW-1003">Cell membrane</keyword>
<accession>A0A841CE32</accession>
<feature type="transmembrane region" description="Helical" evidence="7">
    <location>
        <begin position="367"/>
        <end position="389"/>
    </location>
</feature>
<feature type="transmembrane region" description="Helical" evidence="7">
    <location>
        <begin position="108"/>
        <end position="127"/>
    </location>
</feature>
<keyword evidence="5 7" id="KW-1133">Transmembrane helix</keyword>